<accession>A0A067KRR8</accession>
<keyword evidence="4" id="KW-1185">Reference proteome</keyword>
<name>A0A067KRR8_JATCU</name>
<dbReference type="OrthoDB" id="838659at2759"/>
<sequence length="249" mass="28023">MEAHQAPSRNSQRQFPPPATNTATNRLHITTTQGDEDTDFNESPLFEKIFGILVLSFIIVSLLIFFVKIGYSEHLAYIAKKFRKPTFLVESVRVYPFHISSSYITANWSVVLHIRDPYSFTGFYFENMEASVLLKNESVCSTVVGNLYLDEWEDSFKAVDVYLESSLASINQTVAEAVMAEQRENGVVTFSLKLECVGTVYPSYDAGSGIGEERKMMVLCKDLKIRFFSDIGTLENANGPISCDIFVLD</sequence>
<evidence type="ECO:0000256" key="2">
    <source>
        <dbReference type="SAM" id="Phobius"/>
    </source>
</evidence>
<evidence type="ECO:0000313" key="3">
    <source>
        <dbReference type="EMBL" id="KDP34524.1"/>
    </source>
</evidence>
<feature type="region of interest" description="Disordered" evidence="1">
    <location>
        <begin position="1"/>
        <end position="26"/>
    </location>
</feature>
<protein>
    <recommendedName>
        <fullName evidence="5">Late embryogenesis abundant protein LEA-2 subgroup domain-containing protein</fullName>
    </recommendedName>
</protein>
<evidence type="ECO:0000256" key="1">
    <source>
        <dbReference type="SAM" id="MobiDB-lite"/>
    </source>
</evidence>
<reference evidence="3 4" key="1">
    <citation type="journal article" date="2014" name="PLoS ONE">
        <title>Global Analysis of Gene Expression Profiles in Physic Nut (Jatropha curcas L.) Seedlings Exposed to Salt Stress.</title>
        <authorList>
            <person name="Zhang L."/>
            <person name="Zhang C."/>
            <person name="Wu P."/>
            <person name="Chen Y."/>
            <person name="Li M."/>
            <person name="Jiang H."/>
            <person name="Wu G."/>
        </authorList>
    </citation>
    <scope>NUCLEOTIDE SEQUENCE [LARGE SCALE GENOMIC DNA]</scope>
    <source>
        <strain evidence="4">cv. GZQX0401</strain>
        <tissue evidence="3">Young leaves</tissue>
    </source>
</reference>
<dbReference type="AlphaFoldDB" id="A0A067KRR8"/>
<keyword evidence="2" id="KW-1133">Transmembrane helix</keyword>
<keyword evidence="2" id="KW-0472">Membrane</keyword>
<organism evidence="3 4">
    <name type="scientific">Jatropha curcas</name>
    <name type="common">Barbados nut</name>
    <dbReference type="NCBI Taxonomy" id="180498"/>
    <lineage>
        <taxon>Eukaryota</taxon>
        <taxon>Viridiplantae</taxon>
        <taxon>Streptophyta</taxon>
        <taxon>Embryophyta</taxon>
        <taxon>Tracheophyta</taxon>
        <taxon>Spermatophyta</taxon>
        <taxon>Magnoliopsida</taxon>
        <taxon>eudicotyledons</taxon>
        <taxon>Gunneridae</taxon>
        <taxon>Pentapetalae</taxon>
        <taxon>rosids</taxon>
        <taxon>fabids</taxon>
        <taxon>Malpighiales</taxon>
        <taxon>Euphorbiaceae</taxon>
        <taxon>Crotonoideae</taxon>
        <taxon>Jatropheae</taxon>
        <taxon>Jatropha</taxon>
    </lineage>
</organism>
<evidence type="ECO:0008006" key="5">
    <source>
        <dbReference type="Google" id="ProtNLM"/>
    </source>
</evidence>
<dbReference type="EMBL" id="KK914525">
    <property type="protein sequence ID" value="KDP34524.1"/>
    <property type="molecule type" value="Genomic_DNA"/>
</dbReference>
<evidence type="ECO:0000313" key="4">
    <source>
        <dbReference type="Proteomes" id="UP000027138"/>
    </source>
</evidence>
<feature type="compositionally biased region" description="Polar residues" evidence="1">
    <location>
        <begin position="7"/>
        <end position="26"/>
    </location>
</feature>
<gene>
    <name evidence="3" type="ORF">JCGZ_11074</name>
</gene>
<keyword evidence="2" id="KW-0812">Transmembrane</keyword>
<feature type="transmembrane region" description="Helical" evidence="2">
    <location>
        <begin position="49"/>
        <end position="71"/>
    </location>
</feature>
<dbReference type="Proteomes" id="UP000027138">
    <property type="component" value="Unassembled WGS sequence"/>
</dbReference>
<proteinExistence type="predicted"/>